<evidence type="ECO:0000259" key="1">
    <source>
        <dbReference type="Pfam" id="PF06114"/>
    </source>
</evidence>
<sequence>MSRTEYYESLKKLARDVRDEYNLTSARVKPSEIKMILKSKGVKEIVLFHDFKNLRGAYMIEDGLPIVVVKKWLPPDPYAFTLGHELKHHLVDQKFGSLICTNKNIGEEIEIGAEIFSAELLYPEQLFLYDIQKRIGSRECTPEDIVHLKRETDTTLSYAGLTKRVLFLKLAKEKNFEKIPWKTLEERIFGIPFYKRRNSQKKPN</sequence>
<feature type="domain" description="IrrE N-terminal-like" evidence="1">
    <location>
        <begin position="46"/>
        <end position="136"/>
    </location>
</feature>
<dbReference type="RefSeq" id="WP_243815912.1">
    <property type="nucleotide sequence ID" value="NZ_CP091957.1"/>
</dbReference>
<organism evidence="2 3">
    <name type="scientific">Leptospira noguchii</name>
    <dbReference type="NCBI Taxonomy" id="28182"/>
    <lineage>
        <taxon>Bacteria</taxon>
        <taxon>Pseudomonadati</taxon>
        <taxon>Spirochaetota</taxon>
        <taxon>Spirochaetia</taxon>
        <taxon>Leptospirales</taxon>
        <taxon>Leptospiraceae</taxon>
        <taxon>Leptospira</taxon>
    </lineage>
</organism>
<dbReference type="Gene3D" id="1.10.10.2910">
    <property type="match status" value="1"/>
</dbReference>
<dbReference type="AlphaFoldDB" id="A0AAE9GI00"/>
<evidence type="ECO:0000313" key="3">
    <source>
        <dbReference type="Proteomes" id="UP000829829"/>
    </source>
</evidence>
<proteinExistence type="predicted"/>
<dbReference type="Pfam" id="PF06114">
    <property type="entry name" value="Peptidase_M78"/>
    <property type="match status" value="1"/>
</dbReference>
<dbReference type="PANTHER" id="PTHR43236:SF1">
    <property type="entry name" value="BLL7220 PROTEIN"/>
    <property type="match status" value="1"/>
</dbReference>
<gene>
    <name evidence="2" type="ORF">MAL03_07280</name>
</gene>
<name>A0AAE9GI00_9LEPT</name>
<dbReference type="PANTHER" id="PTHR43236">
    <property type="entry name" value="ANTITOXIN HIGA1"/>
    <property type="match status" value="1"/>
</dbReference>
<dbReference type="InterPro" id="IPR010359">
    <property type="entry name" value="IrrE_HExxH"/>
</dbReference>
<dbReference type="EMBL" id="CP091957">
    <property type="protein sequence ID" value="UOG57911.1"/>
    <property type="molecule type" value="Genomic_DNA"/>
</dbReference>
<protein>
    <submittedName>
        <fullName evidence="2">ImmA/IrrE family metallo-endopeptidase</fullName>
    </submittedName>
</protein>
<evidence type="ECO:0000313" key="2">
    <source>
        <dbReference type="EMBL" id="UOG57911.1"/>
    </source>
</evidence>
<dbReference type="Proteomes" id="UP000829829">
    <property type="component" value="Chromosome 1"/>
</dbReference>
<dbReference type="InterPro" id="IPR052345">
    <property type="entry name" value="Rad_response_metalloprotease"/>
</dbReference>
<reference evidence="2" key="1">
    <citation type="submission" date="2022-02" db="EMBL/GenBank/DDBJ databases">
        <title>The genetically variable rfb locus in Leptospira is a mobile cassette and a molecular signature of serovar identity.</title>
        <authorList>
            <person name="Nieves C."/>
            <person name="Vincent A.T."/>
            <person name="Zarantonelli L."/>
            <person name="Picardeau M."/>
            <person name="Veyrier F.J."/>
            <person name="Buschiazzo A."/>
        </authorList>
    </citation>
    <scope>NUCLEOTIDE SEQUENCE</scope>
    <source>
        <strain evidence="2">IP1512017</strain>
    </source>
</reference>
<accession>A0AAE9GI00</accession>